<comment type="caution">
    <text evidence="1">The sequence shown here is derived from an EMBL/GenBank/DDBJ whole genome shotgun (WGS) entry which is preliminary data.</text>
</comment>
<keyword evidence="2" id="KW-1185">Reference proteome</keyword>
<evidence type="ECO:0000313" key="2">
    <source>
        <dbReference type="Proteomes" id="UP000187158"/>
    </source>
</evidence>
<gene>
    <name evidence="1" type="ORF">BSO21_30810</name>
</gene>
<reference evidence="1 2" key="1">
    <citation type="submission" date="2016-11" db="EMBL/GenBank/DDBJ databases">
        <title>Paenibacillus species isolates.</title>
        <authorList>
            <person name="Beno S.M."/>
        </authorList>
    </citation>
    <scope>NUCLEOTIDE SEQUENCE [LARGE SCALE GENOMIC DNA]</scope>
    <source>
        <strain evidence="1 2">FSL H7-0433</strain>
    </source>
</reference>
<dbReference type="EMBL" id="MPVP01000432">
    <property type="protein sequence ID" value="OMD06297.1"/>
    <property type="molecule type" value="Genomic_DNA"/>
</dbReference>
<feature type="non-terminal residue" evidence="1">
    <location>
        <position position="68"/>
    </location>
</feature>
<organism evidence="1 2">
    <name type="scientific">Paenibacillus odorifer</name>
    <dbReference type="NCBI Taxonomy" id="189426"/>
    <lineage>
        <taxon>Bacteria</taxon>
        <taxon>Bacillati</taxon>
        <taxon>Bacillota</taxon>
        <taxon>Bacilli</taxon>
        <taxon>Bacillales</taxon>
        <taxon>Paenibacillaceae</taxon>
        <taxon>Paenibacillus</taxon>
    </lineage>
</organism>
<name>A0ABX3GH27_9BACL</name>
<accession>A0ABX3GH27</accession>
<evidence type="ECO:0000313" key="1">
    <source>
        <dbReference type="EMBL" id="OMD06297.1"/>
    </source>
</evidence>
<protein>
    <submittedName>
        <fullName evidence="1">Uncharacterized protein</fullName>
    </submittedName>
</protein>
<proteinExistence type="predicted"/>
<dbReference type="Proteomes" id="UP000187158">
    <property type="component" value="Unassembled WGS sequence"/>
</dbReference>
<sequence>MIQTDHLQYRYVQRVLGIEGRENIRDYLDKNFYQVYFDIDNAFKKSVLITENWPRFRNHEQFDCYLYN</sequence>